<organism evidence="15 16">
    <name type="scientific">Paraglomus occultum</name>
    <dbReference type="NCBI Taxonomy" id="144539"/>
    <lineage>
        <taxon>Eukaryota</taxon>
        <taxon>Fungi</taxon>
        <taxon>Fungi incertae sedis</taxon>
        <taxon>Mucoromycota</taxon>
        <taxon>Glomeromycotina</taxon>
        <taxon>Glomeromycetes</taxon>
        <taxon>Paraglomerales</taxon>
        <taxon>Paraglomeraceae</taxon>
        <taxon>Paraglomus</taxon>
    </lineage>
</organism>
<feature type="region of interest" description="Disordered" evidence="9">
    <location>
        <begin position="290"/>
        <end position="309"/>
    </location>
</feature>
<dbReference type="InterPro" id="IPR040694">
    <property type="entry name" value="UGGT_TRXL_2"/>
</dbReference>
<evidence type="ECO:0000259" key="10">
    <source>
        <dbReference type="Pfam" id="PF18400"/>
    </source>
</evidence>
<evidence type="ECO:0000259" key="13">
    <source>
        <dbReference type="Pfam" id="PF18403"/>
    </source>
</evidence>
<evidence type="ECO:0000256" key="1">
    <source>
        <dbReference type="ARBA" id="ARBA00001913"/>
    </source>
</evidence>
<dbReference type="OrthoDB" id="27683at2759"/>
<evidence type="ECO:0000256" key="6">
    <source>
        <dbReference type="ARBA" id="ARBA00022729"/>
    </source>
</evidence>
<dbReference type="GO" id="GO:0003980">
    <property type="term" value="F:UDP-glucose:glycoprotein glucosyltransferase activity"/>
    <property type="evidence" value="ECO:0007669"/>
    <property type="project" value="InterPro"/>
</dbReference>
<evidence type="ECO:0000259" key="14">
    <source>
        <dbReference type="Pfam" id="PF18404"/>
    </source>
</evidence>
<dbReference type="GO" id="GO:0051082">
    <property type="term" value="F:unfolded protein binding"/>
    <property type="evidence" value="ECO:0007669"/>
    <property type="project" value="TreeGrafter"/>
</dbReference>
<dbReference type="PANTHER" id="PTHR11226">
    <property type="entry name" value="UDP-GLUCOSE GLYCOPROTEIN:GLUCOSYLTRANSFERASE"/>
    <property type="match status" value="1"/>
</dbReference>
<keyword evidence="6" id="KW-0732">Signal</keyword>
<proteinExistence type="inferred from homology"/>
<keyword evidence="8" id="KW-0325">Glycoprotein</keyword>
<evidence type="ECO:0000256" key="8">
    <source>
        <dbReference type="ARBA" id="ARBA00023180"/>
    </source>
</evidence>
<accession>A0A9N9AA34</accession>
<dbReference type="Proteomes" id="UP000789572">
    <property type="component" value="Unassembled WGS sequence"/>
</dbReference>
<name>A0A9N9AA34_9GLOM</name>
<evidence type="ECO:0000259" key="11">
    <source>
        <dbReference type="Pfam" id="PF18401"/>
    </source>
</evidence>
<evidence type="ECO:0000313" key="15">
    <source>
        <dbReference type="EMBL" id="CAG8523322.1"/>
    </source>
</evidence>
<dbReference type="CDD" id="cd06432">
    <property type="entry name" value="GT8_HUGT1_C_like"/>
    <property type="match status" value="1"/>
</dbReference>
<keyword evidence="16" id="KW-1185">Reference proteome</keyword>
<dbReference type="GO" id="GO:0005788">
    <property type="term" value="C:endoplasmic reticulum lumen"/>
    <property type="evidence" value="ECO:0007669"/>
    <property type="project" value="UniProtKB-SubCell"/>
</dbReference>
<feature type="compositionally biased region" description="Polar residues" evidence="9">
    <location>
        <begin position="1586"/>
        <end position="1607"/>
    </location>
</feature>
<dbReference type="InterPro" id="IPR040525">
    <property type="entry name" value="UGGT_TRXL_4"/>
</dbReference>
<dbReference type="InterPro" id="IPR009448">
    <property type="entry name" value="UDP-g_GGtrans"/>
</dbReference>
<dbReference type="SUPFAM" id="SSF53448">
    <property type="entry name" value="Nucleotide-diphospho-sugar transferases"/>
    <property type="match status" value="1"/>
</dbReference>
<feature type="domain" description="UGGT thioredoxin-like" evidence="11">
    <location>
        <begin position="321"/>
        <end position="447"/>
    </location>
</feature>
<evidence type="ECO:0000259" key="12">
    <source>
        <dbReference type="Pfam" id="PF18402"/>
    </source>
</evidence>
<dbReference type="InterPro" id="IPR040693">
    <property type="entry name" value="UGGT_TRXL_1"/>
</dbReference>
<comment type="caution">
    <text evidence="15">The sequence shown here is derived from an EMBL/GenBank/DDBJ whole genome shotgun (WGS) entry which is preliminary data.</text>
</comment>
<feature type="domain" description="Glucosyltransferase 24 catalytic" evidence="14">
    <location>
        <begin position="1274"/>
        <end position="1321"/>
    </location>
</feature>
<feature type="region of interest" description="Disordered" evidence="9">
    <location>
        <begin position="1572"/>
        <end position="1617"/>
    </location>
</feature>
<dbReference type="Pfam" id="PF18401">
    <property type="entry name" value="Thioredoxin_13"/>
    <property type="match status" value="1"/>
</dbReference>
<feature type="domain" description="Glucosyltransferase 24 catalytic" evidence="14">
    <location>
        <begin position="1373"/>
        <end position="1558"/>
    </location>
</feature>
<feature type="non-terminal residue" evidence="15">
    <location>
        <position position="1617"/>
    </location>
</feature>
<evidence type="ECO:0000256" key="5">
    <source>
        <dbReference type="ARBA" id="ARBA00022679"/>
    </source>
</evidence>
<keyword evidence="5" id="KW-0808">Transferase</keyword>
<evidence type="ECO:0000256" key="9">
    <source>
        <dbReference type="SAM" id="MobiDB-lite"/>
    </source>
</evidence>
<dbReference type="GO" id="GO:0036503">
    <property type="term" value="P:ERAD pathway"/>
    <property type="evidence" value="ECO:0007669"/>
    <property type="project" value="TreeGrafter"/>
</dbReference>
<dbReference type="Pfam" id="PF18400">
    <property type="entry name" value="Thioredoxin_12"/>
    <property type="match status" value="1"/>
</dbReference>
<dbReference type="InterPro" id="IPR029044">
    <property type="entry name" value="Nucleotide-diphossugar_trans"/>
</dbReference>
<evidence type="ECO:0000256" key="4">
    <source>
        <dbReference type="ARBA" id="ARBA00006351"/>
    </source>
</evidence>
<comment type="similarity">
    <text evidence="4">Belongs to the glycosyltransferase 8 family.</text>
</comment>
<sequence>LTQSKMFAKWQLKSPWIALSYCVLLPVIWSTEAPPLRTLLKASWNAPSILLEIVETVSRENSSAYLPLINEIIRSDIHDFGPRTEHAKIYYDVFDIITSKQFLSDPSAKSVFELSLSLSTAAPTIQAYYQYYETAVLPALADNDTFNPNCKVWADWYGKQACTVSELKRIVDEEGSEFSSTLKRYFMISLPDQNTPKLLSFDHVFQPTSSSQSKPIIILYTEDLSQEFSLLHSYISTLVERDFASYVLRYKPPSVQKREDLYLSGYGVELVLKNTDYIVIDDRDLGAEEQSEAIADQENASNAKQEDHRSTLSEHLFDETISEIKPLKIEEIKHLGTKSTQFITGSKNPLLALTRLSQDFPKYSHSIAQLTLNVSMVEELTNVHSTVQPGTNAIWLNGMPISENSFEPFQILKLLKRERHTILSFTRLGLTAVQAISLVSSPMLWTKSADDVSNNIYNIFDTSENGNVLMWFNDLEKDPRYSSWPAAVYSLLRPVYPGTLRQIRKNLFSILYVVDLASVEGLTLVEEENMFIMRGIPLRFGLVPLVGDKQSDSALIASAVYYLKNNYDFPTVFDFISKVLKVIQETPSKSILETAQAEFETIVTKRNPNNGRIITKLDELLKEDPTVAEEIDGAIAYAKRFAIIPGSSGALFVNGKYHDFDESYQRNIMLSIGEQTNFLQQKVHSGEFDDNSDALTLFTTLPNVLPRRNMYISVSESHPLKVLNLADRRNDVATKYQHLKYLYTDKLGTNGHWTTVWVFADFDSETGVQQALESLKFLESAEDVRLSFIHNPVSAADKHDVSSIIYQLHHDTFDSPSKAFEFVKKGLEKAARISEGKAGASVLGQQEDILLDENIETVHAEKAKAWRAEDKKAMDDFWRSWQKTIKEDCRVDGGESFIIVGPFAAKEIFLADEFHLLLNIETAERVVPVINTVNSLELKTELDGEEYAEFLAKLTSIVSASTVSDVPVGIMDEDEISRKHAVGQVESGLSRFHTGDIETAIYQFEVLLDPLSEIAQKWSAILEVLSHIEGVFIEVRLNPLLALEELPLKRFYRYVLPSRPVFDSDSGTLMPPMATFNSLPTEPLFTLSVDTIQPWLVTPTECIYDLDNLRLSALDSRSRRKPIEAIFELENILVEGHARDTSGMTPRGLQLILGTKTQPAMEDTIVMANLGYFQLKANPGVWELGLREGRSKEIYEIESVGSEGWYSRRVDKTGVDIVITNFEGTLIYPRVKRKPGMEREDVLEGSENKEEGIWNFVKNKFSNKDKITKDNAEINIFSVASGHLYERFLSIMIIGVLRHTKSTVKFWFIENFLSPSFKVRWRKNTNSNTNSSLTNGHIGFASKKRNNGRYGGKYYQLGVVFWCDKFYGATNRKYKILFLDVLFPLDLGKVIFVDADQIVRTDLKELIDMDLKGAPYGYTPFCDNRPEMDGFRFWKGGYWKDHLRGKPYHISALYVIDLHRFRQIAAGDRLRGQYQMLSSDPNSLANLDQDLPNNMQHDVPIFSLPQEWLWCETWCSDESLATAKTIDLCNNPLTKEPKLDRARRQVPEWESYDNEVAAFASRIAKEKKSLACSTGIGPCDEDDKIVSTSTSSEKTGQQEPSSVSSTVLPKPEGHDEL</sequence>
<feature type="domain" description="UGGT thioredoxin-like" evidence="10">
    <location>
        <begin position="46"/>
        <end position="258"/>
    </location>
</feature>
<comment type="cofactor">
    <cofactor evidence="1">
        <name>Ca(2+)</name>
        <dbReference type="ChEBI" id="CHEBI:29108"/>
    </cofactor>
</comment>
<comment type="subcellular location">
    <subcellularLocation>
        <location evidence="2">Endoplasmic reticulum lumen</location>
    </subcellularLocation>
</comment>
<reference evidence="15" key="1">
    <citation type="submission" date="2021-06" db="EMBL/GenBank/DDBJ databases">
        <authorList>
            <person name="Kallberg Y."/>
            <person name="Tangrot J."/>
            <person name="Rosling A."/>
        </authorList>
    </citation>
    <scope>NUCLEOTIDE SEQUENCE</scope>
    <source>
        <strain evidence="15">IA702</strain>
    </source>
</reference>
<dbReference type="Pfam" id="PF18404">
    <property type="entry name" value="Glyco_transf_24"/>
    <property type="match status" value="2"/>
</dbReference>
<evidence type="ECO:0000313" key="16">
    <source>
        <dbReference type="Proteomes" id="UP000789572"/>
    </source>
</evidence>
<comment type="pathway">
    <text evidence="3">Protein modification; protein glycosylation.</text>
</comment>
<dbReference type="EMBL" id="CAJVPJ010000425">
    <property type="protein sequence ID" value="CAG8523322.1"/>
    <property type="molecule type" value="Genomic_DNA"/>
</dbReference>
<dbReference type="InterPro" id="IPR040692">
    <property type="entry name" value="UGGT_TRXL_3"/>
</dbReference>
<feature type="domain" description="UDP-glucose:glycoprotein glucosyltransferase thioredoxin-like" evidence="13">
    <location>
        <begin position="733"/>
        <end position="959"/>
    </location>
</feature>
<dbReference type="InterPro" id="IPR040497">
    <property type="entry name" value="Glyco_transf_24"/>
</dbReference>
<feature type="domain" description="UGGT thioredoxin-like" evidence="12">
    <location>
        <begin position="458"/>
        <end position="712"/>
    </location>
</feature>
<dbReference type="PANTHER" id="PTHR11226:SF0">
    <property type="entry name" value="UDP-GLUCOSE:GLYCOPROTEIN GLUCOSYLTRANSFERASE"/>
    <property type="match status" value="1"/>
</dbReference>
<dbReference type="GO" id="GO:0018279">
    <property type="term" value="P:protein N-linked glycosylation via asparagine"/>
    <property type="evidence" value="ECO:0007669"/>
    <property type="project" value="TreeGrafter"/>
</dbReference>
<dbReference type="Pfam" id="PF18403">
    <property type="entry name" value="Thioredoxin_15"/>
    <property type="match status" value="1"/>
</dbReference>
<evidence type="ECO:0000256" key="2">
    <source>
        <dbReference type="ARBA" id="ARBA00004319"/>
    </source>
</evidence>
<keyword evidence="7" id="KW-0256">Endoplasmic reticulum</keyword>
<dbReference type="Pfam" id="PF06427">
    <property type="entry name" value="UDP-g_GGTase"/>
    <property type="match status" value="1"/>
</dbReference>
<evidence type="ECO:0000256" key="7">
    <source>
        <dbReference type="ARBA" id="ARBA00022824"/>
    </source>
</evidence>
<dbReference type="Gene3D" id="3.90.550.10">
    <property type="entry name" value="Spore Coat Polysaccharide Biosynthesis Protein SpsA, Chain A"/>
    <property type="match status" value="1"/>
</dbReference>
<protein>
    <submittedName>
        <fullName evidence="15">6133_t:CDS:1</fullName>
    </submittedName>
</protein>
<evidence type="ECO:0000256" key="3">
    <source>
        <dbReference type="ARBA" id="ARBA00004922"/>
    </source>
</evidence>
<dbReference type="Pfam" id="PF18402">
    <property type="entry name" value="Thioredoxin_14"/>
    <property type="match status" value="1"/>
</dbReference>
<gene>
    <name evidence="15" type="ORF">POCULU_LOCUS3690</name>
</gene>